<accession>A0AA47AFM3</accession>
<evidence type="ECO:0000256" key="3">
    <source>
        <dbReference type="ARBA" id="ARBA00022729"/>
    </source>
</evidence>
<feature type="chain" id="PRO_5041290788" evidence="5">
    <location>
        <begin position="21"/>
        <end position="270"/>
    </location>
</feature>
<organism evidence="7 8">
    <name type="scientific">Veillonella rogosae</name>
    <dbReference type="NCBI Taxonomy" id="423477"/>
    <lineage>
        <taxon>Bacteria</taxon>
        <taxon>Bacillati</taxon>
        <taxon>Bacillota</taxon>
        <taxon>Negativicutes</taxon>
        <taxon>Veillonellales</taxon>
        <taxon>Veillonellaceae</taxon>
        <taxon>Veillonella</taxon>
    </lineage>
</organism>
<comment type="similarity">
    <text evidence="2 4">Belongs to the bacterial solute-binding protein 3 family.</text>
</comment>
<evidence type="ECO:0000313" key="7">
    <source>
        <dbReference type="EMBL" id="UZG51329.1"/>
    </source>
</evidence>
<evidence type="ECO:0000256" key="5">
    <source>
        <dbReference type="SAM" id="SignalP"/>
    </source>
</evidence>
<gene>
    <name evidence="7" type="ORF">OKW85_01600</name>
</gene>
<dbReference type="PANTHER" id="PTHR35936">
    <property type="entry name" value="MEMBRANE-BOUND LYTIC MUREIN TRANSGLYCOSYLASE F"/>
    <property type="match status" value="1"/>
</dbReference>
<dbReference type="SUPFAM" id="SSF53850">
    <property type="entry name" value="Periplasmic binding protein-like II"/>
    <property type="match status" value="1"/>
</dbReference>
<dbReference type="CDD" id="cd00996">
    <property type="entry name" value="PBP2_AatB_like"/>
    <property type="match status" value="1"/>
</dbReference>
<dbReference type="InterPro" id="IPR018313">
    <property type="entry name" value="SBP_3_CS"/>
</dbReference>
<protein>
    <submittedName>
        <fullName evidence="7">Amino acid ABC transporter substrate-binding protein</fullName>
    </submittedName>
</protein>
<dbReference type="AlphaFoldDB" id="A0AA47AFM3"/>
<dbReference type="Gene3D" id="3.40.190.10">
    <property type="entry name" value="Periplasmic binding protein-like II"/>
    <property type="match status" value="2"/>
</dbReference>
<feature type="domain" description="Solute-binding protein family 3/N-terminal" evidence="6">
    <location>
        <begin position="37"/>
        <end position="261"/>
    </location>
</feature>
<dbReference type="Pfam" id="PF00497">
    <property type="entry name" value="SBP_bac_3"/>
    <property type="match status" value="1"/>
</dbReference>
<feature type="signal peptide" evidence="5">
    <location>
        <begin position="1"/>
        <end position="20"/>
    </location>
</feature>
<dbReference type="SMART" id="SM00062">
    <property type="entry name" value="PBPb"/>
    <property type="match status" value="1"/>
</dbReference>
<dbReference type="RefSeq" id="WP_265138487.1">
    <property type="nucleotide sequence ID" value="NZ_CP110418.1"/>
</dbReference>
<dbReference type="EMBL" id="CP110418">
    <property type="protein sequence ID" value="UZG51329.1"/>
    <property type="molecule type" value="Genomic_DNA"/>
</dbReference>
<evidence type="ECO:0000313" key="8">
    <source>
        <dbReference type="Proteomes" id="UP001164244"/>
    </source>
</evidence>
<keyword evidence="3 5" id="KW-0732">Signal</keyword>
<comment type="subcellular location">
    <subcellularLocation>
        <location evidence="1">Cell envelope</location>
    </subcellularLocation>
</comment>
<dbReference type="GO" id="GO:0030313">
    <property type="term" value="C:cell envelope"/>
    <property type="evidence" value="ECO:0007669"/>
    <property type="project" value="UniProtKB-SubCell"/>
</dbReference>
<name>A0AA47AFM3_9FIRM</name>
<sequence>MNWKKMMAVGLAAVSMMVFVTGCGGDAKKANTELPKKVVIGLDDSFPPMGFKDDKGEIVGFDIDMAKEAAKRAGMEVEFKAIDWSSKEAELKSKKIDALWNGLTVSPEREKNILFSNVYMKDKQYIIVRNEDESIKGKADLAGKVVGVQQASTGEAALQKDESGKTVKEIKSYADFVSAFMDLGIGRVDAVIADGVIARYLMTKEPGKYKIVEGTDYGVDDFAVGFRKEDTALRDKINGILAEMKKDGTADKIAKKWLGSGADLDKSDAK</sequence>
<dbReference type="PROSITE" id="PS51257">
    <property type="entry name" value="PROKAR_LIPOPROTEIN"/>
    <property type="match status" value="1"/>
</dbReference>
<evidence type="ECO:0000256" key="2">
    <source>
        <dbReference type="ARBA" id="ARBA00010333"/>
    </source>
</evidence>
<dbReference type="InterPro" id="IPR001638">
    <property type="entry name" value="Solute-binding_3/MltF_N"/>
</dbReference>
<evidence type="ECO:0000259" key="6">
    <source>
        <dbReference type="SMART" id="SM00062"/>
    </source>
</evidence>
<proteinExistence type="inferred from homology"/>
<dbReference type="PANTHER" id="PTHR35936:SF34">
    <property type="entry name" value="ABC TRANSPORTER EXTRACELLULAR-BINDING PROTEIN YCKB-RELATED"/>
    <property type="match status" value="1"/>
</dbReference>
<evidence type="ECO:0000256" key="1">
    <source>
        <dbReference type="ARBA" id="ARBA00004196"/>
    </source>
</evidence>
<evidence type="ECO:0000256" key="4">
    <source>
        <dbReference type="RuleBase" id="RU003744"/>
    </source>
</evidence>
<reference evidence="7" key="1">
    <citation type="submission" date="2022-11" db="EMBL/GenBank/DDBJ databases">
        <title>Complete genome sequence of Veillonella rogosae KCOM 3468 isolated from human Subgingival dental plaque of Chronic peridontitis Lesion.</title>
        <authorList>
            <person name="Park S.-N."/>
            <person name="Lim Y.K."/>
            <person name="Kook J.-K."/>
        </authorList>
    </citation>
    <scope>NUCLEOTIDE SEQUENCE</scope>
    <source>
        <strain evidence="7">KCOM 3468</strain>
    </source>
</reference>
<dbReference type="KEGG" id="vrg:OKW85_01600"/>
<dbReference type="PROSITE" id="PS01039">
    <property type="entry name" value="SBP_BACTERIAL_3"/>
    <property type="match status" value="1"/>
</dbReference>
<dbReference type="Proteomes" id="UP001164244">
    <property type="component" value="Chromosome"/>
</dbReference>